<reference evidence="2" key="1">
    <citation type="submission" date="2023-08" db="EMBL/GenBank/DDBJ databases">
        <authorList>
            <person name="Chen Y."/>
            <person name="Shah S."/>
            <person name="Dougan E. K."/>
            <person name="Thang M."/>
            <person name="Chan C."/>
        </authorList>
    </citation>
    <scope>NUCLEOTIDE SEQUENCE</scope>
</reference>
<proteinExistence type="predicted"/>
<evidence type="ECO:0000313" key="2">
    <source>
        <dbReference type="EMBL" id="CAJ1386110.1"/>
    </source>
</evidence>
<sequence>MRSVRARRPWVRCQGSRGVQQQDPRTELAKANSVPVGVLQLPRSRGERLQHLEILDRVPFDLVTAYHEREAEHGRLVGAARGPIGKILRRHRKDSATTLIHTMLKACVEKRWDPMLWDTFGEAALQEVARLGPADIGLILFCCMKADYRRDTALVPELLKRLSSLALAGGGLRDWHHAGHASGTLAKVAQVKANVDSGRKHRSSPAQATKTKADFPQYALLAGMAAVHHFGLSKICADDLAKIAARALQSSQAISSHVLCRLVHHAGGLLGTGGSGIKFLQGIQQELSKRIQGSDITPSHLCLVAHTYAQAPVRNAAVFQDVRDQLDDVALLQLSIGELANVANAFAKLSDAAKCGNVELLDRLGRQLLQASQADATGEPQDTLDLRNACVVLNAFAQVALRHEPFFVACEERLPVLLHCGSDVRQLSMIAHAYVRVGLSQSCLLPLIWDRATRLAPHCDAQGVSLMIFAVTKAAASEAAGVGLVRALTARLLELLTGESAVPPQTVVVCAYALAKSGFTTLVDPAVWNMLAGHGQQFLGQLSLTEVANLAAALAEVAKSSQGEGLSPSISTFFRHLSNELNQRLKDGSIRTVPPAAASKLIVAFGDTRSVEAANIVQMLARRCLDPSSSQVPLRAVTLALSKLQVYDEDLMQALTMAQKPTSRRGHQ</sequence>
<dbReference type="Proteomes" id="UP001178507">
    <property type="component" value="Unassembled WGS sequence"/>
</dbReference>
<evidence type="ECO:0000313" key="3">
    <source>
        <dbReference type="Proteomes" id="UP001178507"/>
    </source>
</evidence>
<dbReference type="EMBL" id="CAUJNA010001333">
    <property type="protein sequence ID" value="CAJ1386110.1"/>
    <property type="molecule type" value="Genomic_DNA"/>
</dbReference>
<protein>
    <submittedName>
        <fullName evidence="2">Uncharacterized protein</fullName>
    </submittedName>
</protein>
<feature type="region of interest" description="Disordered" evidence="1">
    <location>
        <begin position="1"/>
        <end position="23"/>
    </location>
</feature>
<dbReference type="AlphaFoldDB" id="A0AA36IG48"/>
<evidence type="ECO:0000256" key="1">
    <source>
        <dbReference type="SAM" id="MobiDB-lite"/>
    </source>
</evidence>
<accession>A0AA36IG48</accession>
<name>A0AA36IG48_9DINO</name>
<feature type="compositionally biased region" description="Basic residues" evidence="1">
    <location>
        <begin position="1"/>
        <end position="10"/>
    </location>
</feature>
<gene>
    <name evidence="2" type="ORF">EVOR1521_LOCUS12554</name>
</gene>
<organism evidence="2 3">
    <name type="scientific">Effrenium voratum</name>
    <dbReference type="NCBI Taxonomy" id="2562239"/>
    <lineage>
        <taxon>Eukaryota</taxon>
        <taxon>Sar</taxon>
        <taxon>Alveolata</taxon>
        <taxon>Dinophyceae</taxon>
        <taxon>Suessiales</taxon>
        <taxon>Symbiodiniaceae</taxon>
        <taxon>Effrenium</taxon>
    </lineage>
</organism>
<keyword evidence="3" id="KW-1185">Reference proteome</keyword>
<comment type="caution">
    <text evidence="2">The sequence shown here is derived from an EMBL/GenBank/DDBJ whole genome shotgun (WGS) entry which is preliminary data.</text>
</comment>